<organism evidence="1">
    <name type="scientific">marine metagenome</name>
    <dbReference type="NCBI Taxonomy" id="408172"/>
    <lineage>
        <taxon>unclassified sequences</taxon>
        <taxon>metagenomes</taxon>
        <taxon>ecological metagenomes</taxon>
    </lineage>
</organism>
<feature type="non-terminal residue" evidence="1">
    <location>
        <position position="187"/>
    </location>
</feature>
<dbReference type="EMBL" id="UINC01021250">
    <property type="protein sequence ID" value="SVA88397.1"/>
    <property type="molecule type" value="Genomic_DNA"/>
</dbReference>
<evidence type="ECO:0000313" key="1">
    <source>
        <dbReference type="EMBL" id="SVA88397.1"/>
    </source>
</evidence>
<feature type="non-terminal residue" evidence="1">
    <location>
        <position position="1"/>
    </location>
</feature>
<reference evidence="1" key="1">
    <citation type="submission" date="2018-05" db="EMBL/GenBank/DDBJ databases">
        <authorList>
            <person name="Lanie J.A."/>
            <person name="Ng W.-L."/>
            <person name="Kazmierczak K.M."/>
            <person name="Andrzejewski T.M."/>
            <person name="Davidsen T.M."/>
            <person name="Wayne K.J."/>
            <person name="Tettelin H."/>
            <person name="Glass J.I."/>
            <person name="Rusch D."/>
            <person name="Podicherti R."/>
            <person name="Tsui H.-C.T."/>
            <person name="Winkler M.E."/>
        </authorList>
    </citation>
    <scope>NUCLEOTIDE SEQUENCE</scope>
</reference>
<proteinExistence type="predicted"/>
<dbReference type="AlphaFoldDB" id="A0A381ZI28"/>
<sequence length="187" mass="22130">MEDYNKFFSNYQLTKKDLSSFVKDNELTQIKVFINSLKPGDILYNYEKILRQLCELPNRKVQKGDINFIKRVDGIIQLGRTNGKCIKGRKNSYPWKKLCISCENYQAQFQDDNNNKNVYCSSCAKEKDCYKKRRVCKICKKVEAHYPDENGNRRQYCANCAREKDCYKLLNPCKNCKKYQASYQDEN</sequence>
<protein>
    <submittedName>
        <fullName evidence="1">Uncharacterized protein</fullName>
    </submittedName>
</protein>
<gene>
    <name evidence="1" type="ORF">METZ01_LOCUS141251</name>
</gene>
<name>A0A381ZI28_9ZZZZ</name>
<accession>A0A381ZI28</accession>